<proteinExistence type="predicted"/>
<keyword evidence="2" id="KW-0175">Coiled coil</keyword>
<dbReference type="GO" id="GO:0016787">
    <property type="term" value="F:hydrolase activity"/>
    <property type="evidence" value="ECO:0007669"/>
    <property type="project" value="UniProtKB-KW"/>
</dbReference>
<evidence type="ECO:0000256" key="2">
    <source>
        <dbReference type="SAM" id="Coils"/>
    </source>
</evidence>
<evidence type="ECO:0000313" key="5">
    <source>
        <dbReference type="EMBL" id="KRX03267.1"/>
    </source>
</evidence>
<reference evidence="5 6" key="1">
    <citation type="journal article" date="2015" name="Sci. Rep.">
        <title>Genome of the facultative scuticociliatosis pathogen Pseudocohnilembus persalinus provides insight into its virulence through horizontal gene transfer.</title>
        <authorList>
            <person name="Xiong J."/>
            <person name="Wang G."/>
            <person name="Cheng J."/>
            <person name="Tian M."/>
            <person name="Pan X."/>
            <person name="Warren A."/>
            <person name="Jiang C."/>
            <person name="Yuan D."/>
            <person name="Miao W."/>
        </authorList>
    </citation>
    <scope>NUCLEOTIDE SEQUENCE [LARGE SCALE GENOMIC DNA]</scope>
    <source>
        <strain evidence="5">36N120E</strain>
    </source>
</reference>
<dbReference type="EMBL" id="LDAU01000139">
    <property type="protein sequence ID" value="KRX03267.1"/>
    <property type="molecule type" value="Genomic_DNA"/>
</dbReference>
<accession>A0A0V0QLR4</accession>
<feature type="domain" description="AIG1-type G" evidence="4">
    <location>
        <begin position="52"/>
        <end position="175"/>
    </location>
</feature>
<name>A0A0V0QLR4_PSEPJ</name>
<dbReference type="Pfam" id="PF04548">
    <property type="entry name" value="AIG1"/>
    <property type="match status" value="1"/>
</dbReference>
<organism evidence="5 6">
    <name type="scientific">Pseudocohnilembus persalinus</name>
    <name type="common">Ciliate</name>
    <dbReference type="NCBI Taxonomy" id="266149"/>
    <lineage>
        <taxon>Eukaryota</taxon>
        <taxon>Sar</taxon>
        <taxon>Alveolata</taxon>
        <taxon>Ciliophora</taxon>
        <taxon>Intramacronucleata</taxon>
        <taxon>Oligohymenophorea</taxon>
        <taxon>Scuticociliatia</taxon>
        <taxon>Philasterida</taxon>
        <taxon>Pseudocohnilembidae</taxon>
        <taxon>Pseudocohnilembus</taxon>
    </lineage>
</organism>
<dbReference type="InParanoid" id="A0A0V0QLR4"/>
<dbReference type="InterPro" id="IPR027417">
    <property type="entry name" value="P-loop_NTPase"/>
</dbReference>
<comment type="caution">
    <text evidence="5">The sequence shown here is derived from an EMBL/GenBank/DDBJ whole genome shotgun (WGS) entry which is preliminary data.</text>
</comment>
<evidence type="ECO:0000256" key="3">
    <source>
        <dbReference type="SAM" id="MobiDB-lite"/>
    </source>
</evidence>
<keyword evidence="6" id="KW-1185">Reference proteome</keyword>
<evidence type="ECO:0000256" key="1">
    <source>
        <dbReference type="ARBA" id="ARBA00022741"/>
    </source>
</evidence>
<feature type="region of interest" description="Disordered" evidence="3">
    <location>
        <begin position="205"/>
        <end position="232"/>
    </location>
</feature>
<gene>
    <name evidence="5" type="ORF">PPERSA_03382</name>
</gene>
<dbReference type="AlphaFoldDB" id="A0A0V0QLR4"/>
<keyword evidence="1" id="KW-0547">Nucleotide-binding</keyword>
<feature type="coiled-coil region" evidence="2">
    <location>
        <begin position="459"/>
        <end position="486"/>
    </location>
</feature>
<dbReference type="InterPro" id="IPR006703">
    <property type="entry name" value="G_AIG1"/>
</dbReference>
<keyword evidence="5" id="KW-0378">Hydrolase</keyword>
<evidence type="ECO:0000313" key="6">
    <source>
        <dbReference type="Proteomes" id="UP000054937"/>
    </source>
</evidence>
<dbReference type="OrthoDB" id="8954335at2759"/>
<evidence type="ECO:0000259" key="4">
    <source>
        <dbReference type="Pfam" id="PF04548"/>
    </source>
</evidence>
<dbReference type="Gene3D" id="3.40.50.300">
    <property type="entry name" value="P-loop containing nucleotide triphosphate hydrolases"/>
    <property type="match status" value="1"/>
</dbReference>
<protein>
    <submittedName>
        <fullName evidence="5">p-loop containing nucleoside triphosphate hydrolase</fullName>
    </submittedName>
</protein>
<dbReference type="SUPFAM" id="SSF52540">
    <property type="entry name" value="P-loop containing nucleoside triphosphate hydrolases"/>
    <property type="match status" value="1"/>
</dbReference>
<dbReference type="Proteomes" id="UP000054937">
    <property type="component" value="Unassembled WGS sequence"/>
</dbReference>
<dbReference type="GO" id="GO:0005525">
    <property type="term" value="F:GTP binding"/>
    <property type="evidence" value="ECO:0007669"/>
    <property type="project" value="InterPro"/>
</dbReference>
<sequence length="534" mass="63014">MERSQQNKEGAQNADRNETVEETKNEIFNFLDKFRIYQKVCKFQKKETELCSILLVGEVGSGKSKTGNALFDFYFKEIGQKFDKNYKFESVRSFSSVTKEIQCKIKENLRIIDTPGYNDPNSEYSEFKISSKTCQFLKDNVLYDQGLNAIVQCVQLDKSFRFTKEIVKSISRVLVTFAINCAETQNQDFPLIIVLFNNVSEQIQQEEKEQQNSQSEKQQKIEQDSEDADNSDQDIKINGLIYKQDLINEYKRQLVEVILEDITIENSQINGIQFLDLNQKREKILQNIDKLIPCDNFYCFKITKDKKLMVNEMNIIKKIYEKCSKWGSYILIKQKDEKDELGEVSPIFSSNQIKNLFGQTCLNLIQDILSQLLEFTRKFCQNTLQENQILKIEQIINDTKKMKKEIEDLLFNNAYVFMRIPVCILSAFYNSLKSFQENILWNLQKEYSGQERQKQEEYFKKQEEYYKNQSLQLENIEKKLQQQAQIELKNAKQEGQVPIFIYYFEKFGEALVKFVQPLQQICEMYTSLRICEID</sequence>